<keyword evidence="8 10" id="KW-0472">Membrane</keyword>
<evidence type="ECO:0000313" key="12">
    <source>
        <dbReference type="Proteomes" id="UP000036951"/>
    </source>
</evidence>
<sequence>MFSANKGKDLLAMIRNGQTMNGSQMLNLIAQLSVPSILAQLTNTLMVYIDASMVGSLGAKASASIGIVQSTTWLFGGLTSAAAMGFSVQAAHFIGANDFVKARQVFRQGIMATALFTLILTAICLVIAGPLPLWLGGGADIAPDASRYFAIFCMSLPVYQLGILSSSMLKSSGNMRVPSAVSVLMCLLDVVFNYFLIFSTRHVSVLGYDILMPGMGMGVAGAALGTALAYIVTGVMLIWFATLRSSELMLKKEKWTFAPLWDYLRNAAKISTPMGAQYIMMSGAQIVSTMIVAPLGNFAIAANTFAIAAESLCYMPGYGIGEAATTLVGQSIGAGQPRLARSFAYRTVFLGMIVMAAISVVMYITAPQMIGIMTPVEEIRQLGIGALRIEAFAEPMFAASIVAYSVCLGAGDTLVPACMNLASMWLVRLTLAAYLAPIYGLRGVWMAMAIELTFRGAIFLWRLFSGRWLKVKLG</sequence>
<keyword evidence="6 10" id="KW-1133">Transmembrane helix</keyword>
<dbReference type="InterPro" id="IPR050222">
    <property type="entry name" value="MATE_MdtK"/>
</dbReference>
<comment type="subcellular location">
    <subcellularLocation>
        <location evidence="1">Cell membrane</location>
        <topology evidence="1">Multi-pass membrane protein</topology>
    </subcellularLocation>
</comment>
<reference evidence="11 12" key="1">
    <citation type="submission" date="2015-06" db="EMBL/GenBank/DDBJ databases">
        <title>Prevotella sp. 109, sp. nov., a novel member of the family Prevotellaceae isolated from human faeces.</title>
        <authorList>
            <person name="Shkoporov A.N."/>
            <person name="Chaplin A.V."/>
            <person name="Kafarskaia L.I."/>
            <person name="Efimov B.A."/>
        </authorList>
    </citation>
    <scope>NUCLEOTIDE SEQUENCE [LARGE SCALE GENOMIC DNA]</scope>
    <source>
        <strain evidence="11 12">109</strain>
    </source>
</reference>
<dbReference type="GO" id="GO:0005886">
    <property type="term" value="C:plasma membrane"/>
    <property type="evidence" value="ECO:0007669"/>
    <property type="project" value="UniProtKB-SubCell"/>
</dbReference>
<dbReference type="GO" id="GO:0015297">
    <property type="term" value="F:antiporter activity"/>
    <property type="evidence" value="ECO:0007669"/>
    <property type="project" value="UniProtKB-KW"/>
</dbReference>
<evidence type="ECO:0000256" key="6">
    <source>
        <dbReference type="ARBA" id="ARBA00022989"/>
    </source>
</evidence>
<keyword evidence="2" id="KW-0813">Transport</keyword>
<dbReference type="GO" id="GO:0006811">
    <property type="term" value="P:monoatomic ion transport"/>
    <property type="evidence" value="ECO:0007669"/>
    <property type="project" value="UniProtKB-KW"/>
</dbReference>
<proteinExistence type="predicted"/>
<dbReference type="OrthoDB" id="62420at2"/>
<dbReference type="CDD" id="cd13137">
    <property type="entry name" value="MATE_NorM_like"/>
    <property type="match status" value="1"/>
</dbReference>
<dbReference type="PANTHER" id="PTHR43298">
    <property type="entry name" value="MULTIDRUG RESISTANCE PROTEIN NORM-RELATED"/>
    <property type="match status" value="1"/>
</dbReference>
<dbReference type="Pfam" id="PF01554">
    <property type="entry name" value="MatE"/>
    <property type="match status" value="2"/>
</dbReference>
<evidence type="ECO:0000256" key="9">
    <source>
        <dbReference type="ARBA" id="ARBA00031636"/>
    </source>
</evidence>
<evidence type="ECO:0000256" key="8">
    <source>
        <dbReference type="ARBA" id="ARBA00023136"/>
    </source>
</evidence>
<gene>
    <name evidence="11" type="ORF">ACU52_04985</name>
</gene>
<organism evidence="11 12">
    <name type="scientific">Xylanibacter rarus</name>
    <dbReference type="NCBI Taxonomy" id="1676614"/>
    <lineage>
        <taxon>Bacteria</taxon>
        <taxon>Pseudomonadati</taxon>
        <taxon>Bacteroidota</taxon>
        <taxon>Bacteroidia</taxon>
        <taxon>Bacteroidales</taxon>
        <taxon>Prevotellaceae</taxon>
        <taxon>Xylanibacter</taxon>
    </lineage>
</organism>
<dbReference type="NCBIfam" id="TIGR00797">
    <property type="entry name" value="matE"/>
    <property type="match status" value="1"/>
</dbReference>
<keyword evidence="12" id="KW-1185">Reference proteome</keyword>
<feature type="transmembrane region" description="Helical" evidence="10">
    <location>
        <begin position="147"/>
        <end position="165"/>
    </location>
</feature>
<dbReference type="PANTHER" id="PTHR43298:SF2">
    <property type="entry name" value="FMN_FAD EXPORTER YEEO-RELATED"/>
    <property type="match status" value="1"/>
</dbReference>
<dbReference type="EMBL" id="LFQU01000006">
    <property type="protein sequence ID" value="KOO69019.1"/>
    <property type="molecule type" value="Genomic_DNA"/>
</dbReference>
<comment type="caution">
    <text evidence="11">The sequence shown here is derived from an EMBL/GenBank/DDBJ whole genome shotgun (WGS) entry which is preliminary data.</text>
</comment>
<name>A0A8E1URH9_9BACT</name>
<feature type="transmembrane region" description="Helical" evidence="10">
    <location>
        <begin position="396"/>
        <end position="415"/>
    </location>
</feature>
<keyword evidence="5 10" id="KW-0812">Transmembrane</keyword>
<keyword evidence="3" id="KW-0050">Antiport</keyword>
<dbReference type="Proteomes" id="UP000036951">
    <property type="component" value="Unassembled WGS sequence"/>
</dbReference>
<dbReference type="GO" id="GO:0042910">
    <property type="term" value="F:xenobiotic transmembrane transporter activity"/>
    <property type="evidence" value="ECO:0007669"/>
    <property type="project" value="InterPro"/>
</dbReference>
<keyword evidence="4" id="KW-1003">Cell membrane</keyword>
<evidence type="ECO:0000256" key="3">
    <source>
        <dbReference type="ARBA" id="ARBA00022449"/>
    </source>
</evidence>
<feature type="transmembrane region" description="Helical" evidence="10">
    <location>
        <begin position="110"/>
        <end position="135"/>
    </location>
</feature>
<protein>
    <recommendedName>
        <fullName evidence="9">Multidrug-efflux transporter</fullName>
    </recommendedName>
</protein>
<feature type="transmembrane region" description="Helical" evidence="10">
    <location>
        <begin position="343"/>
        <end position="366"/>
    </location>
</feature>
<accession>A0A8E1URH9</accession>
<evidence type="ECO:0000313" key="11">
    <source>
        <dbReference type="EMBL" id="KOO69019.1"/>
    </source>
</evidence>
<evidence type="ECO:0000256" key="5">
    <source>
        <dbReference type="ARBA" id="ARBA00022692"/>
    </source>
</evidence>
<evidence type="ECO:0000256" key="10">
    <source>
        <dbReference type="SAM" id="Phobius"/>
    </source>
</evidence>
<evidence type="ECO:0000256" key="4">
    <source>
        <dbReference type="ARBA" id="ARBA00022475"/>
    </source>
</evidence>
<feature type="transmembrane region" description="Helical" evidence="10">
    <location>
        <begin position="177"/>
        <end position="197"/>
    </location>
</feature>
<dbReference type="InterPro" id="IPR002528">
    <property type="entry name" value="MATE_fam"/>
</dbReference>
<feature type="transmembrane region" description="Helical" evidence="10">
    <location>
        <begin position="422"/>
        <end position="439"/>
    </location>
</feature>
<feature type="transmembrane region" description="Helical" evidence="10">
    <location>
        <begin position="217"/>
        <end position="242"/>
    </location>
</feature>
<dbReference type="AlphaFoldDB" id="A0A8E1URH9"/>
<dbReference type="PIRSF" id="PIRSF006603">
    <property type="entry name" value="DinF"/>
    <property type="match status" value="1"/>
</dbReference>
<keyword evidence="7" id="KW-0406">Ion transport</keyword>
<dbReference type="InterPro" id="IPR048279">
    <property type="entry name" value="MdtK-like"/>
</dbReference>
<dbReference type="RefSeq" id="WP_021853408.1">
    <property type="nucleotide sequence ID" value="NZ_DBFJNZ010000019.1"/>
</dbReference>
<evidence type="ECO:0000256" key="1">
    <source>
        <dbReference type="ARBA" id="ARBA00004651"/>
    </source>
</evidence>
<evidence type="ECO:0000256" key="2">
    <source>
        <dbReference type="ARBA" id="ARBA00022448"/>
    </source>
</evidence>
<evidence type="ECO:0000256" key="7">
    <source>
        <dbReference type="ARBA" id="ARBA00023065"/>
    </source>
</evidence>